<dbReference type="EnsemblMetazoa" id="CapteT189435">
    <property type="protein sequence ID" value="CapteP189435"/>
    <property type="gene ID" value="CapteG189435"/>
</dbReference>
<dbReference type="GO" id="GO:0005737">
    <property type="term" value="C:cytoplasm"/>
    <property type="evidence" value="ECO:0007669"/>
    <property type="project" value="TreeGrafter"/>
</dbReference>
<dbReference type="PANTHER" id="PTHR12232">
    <property type="entry name" value="SH3 DOMAIN-BINDING GLUTAMIC ACID-RICH-LIKE PROTEIN"/>
    <property type="match status" value="1"/>
</dbReference>
<gene>
    <name evidence="2" type="ORF">CAPTEDRAFT_189435</name>
</gene>
<dbReference type="STRING" id="283909.R7VGZ1"/>
<dbReference type="HOGENOM" id="CLU_084862_3_0_1"/>
<reference evidence="2 4" key="2">
    <citation type="journal article" date="2013" name="Nature">
        <title>Insights into bilaterian evolution from three spiralian genomes.</title>
        <authorList>
            <person name="Simakov O."/>
            <person name="Marletaz F."/>
            <person name="Cho S.J."/>
            <person name="Edsinger-Gonzales E."/>
            <person name="Havlak P."/>
            <person name="Hellsten U."/>
            <person name="Kuo D.H."/>
            <person name="Larsson T."/>
            <person name="Lv J."/>
            <person name="Arendt D."/>
            <person name="Savage R."/>
            <person name="Osoegawa K."/>
            <person name="de Jong P."/>
            <person name="Grimwood J."/>
            <person name="Chapman J.A."/>
            <person name="Shapiro H."/>
            <person name="Aerts A."/>
            <person name="Otillar R.P."/>
            <person name="Terry A.Y."/>
            <person name="Boore J.L."/>
            <person name="Grigoriev I.V."/>
            <person name="Lindberg D.R."/>
            <person name="Seaver E.C."/>
            <person name="Weisblat D.A."/>
            <person name="Putnam N.H."/>
            <person name="Rokhsar D.S."/>
        </authorList>
    </citation>
    <scope>NUCLEOTIDE SEQUENCE</scope>
    <source>
        <strain evidence="2 4">I ESC-2004</strain>
    </source>
</reference>
<keyword evidence="4" id="KW-1185">Reference proteome</keyword>
<proteinExistence type="inferred from homology"/>
<dbReference type="Proteomes" id="UP000014760">
    <property type="component" value="Unassembled WGS sequence"/>
</dbReference>
<dbReference type="InterPro" id="IPR051033">
    <property type="entry name" value="SH3BGR"/>
</dbReference>
<name>R7VGZ1_CAPTE</name>
<evidence type="ECO:0008006" key="5">
    <source>
        <dbReference type="Google" id="ProtNLM"/>
    </source>
</evidence>
<evidence type="ECO:0000313" key="4">
    <source>
        <dbReference type="Proteomes" id="UP000014760"/>
    </source>
</evidence>
<dbReference type="EMBL" id="AMQN01004533">
    <property type="status" value="NOT_ANNOTATED_CDS"/>
    <property type="molecule type" value="Genomic_DNA"/>
</dbReference>
<dbReference type="InterPro" id="IPR006993">
    <property type="entry name" value="Glut_rich_SH3-bd"/>
</dbReference>
<dbReference type="EMBL" id="KB293746">
    <property type="protein sequence ID" value="ELU15571.1"/>
    <property type="molecule type" value="Genomic_DNA"/>
</dbReference>
<evidence type="ECO:0000256" key="1">
    <source>
        <dbReference type="ARBA" id="ARBA00007764"/>
    </source>
</evidence>
<evidence type="ECO:0000313" key="3">
    <source>
        <dbReference type="EnsemblMetazoa" id="CapteP189435"/>
    </source>
</evidence>
<evidence type="ECO:0000313" key="2">
    <source>
        <dbReference type="EMBL" id="ELU15571.1"/>
    </source>
</evidence>
<comment type="similarity">
    <text evidence="1">Belongs to the SH3BGR family.</text>
</comment>
<dbReference type="PANTHER" id="PTHR12232:SF15">
    <property type="entry name" value="SH3 DOMAIN-BINDING GLUTAMIC ACID-RICH PROTEIN HOMOLOG"/>
    <property type="match status" value="1"/>
</dbReference>
<protein>
    <recommendedName>
        <fullName evidence="5">SH3 domain-binding glutamic acid-rich-like protein</fullName>
    </recommendedName>
</protein>
<organism evidence="2">
    <name type="scientific">Capitella teleta</name>
    <name type="common">Polychaete worm</name>
    <dbReference type="NCBI Taxonomy" id="283909"/>
    <lineage>
        <taxon>Eukaryota</taxon>
        <taxon>Metazoa</taxon>
        <taxon>Spiralia</taxon>
        <taxon>Lophotrochozoa</taxon>
        <taxon>Annelida</taxon>
        <taxon>Polychaeta</taxon>
        <taxon>Sedentaria</taxon>
        <taxon>Scolecida</taxon>
        <taxon>Capitellidae</taxon>
        <taxon>Capitella</taxon>
    </lineage>
</organism>
<accession>R7VGZ1</accession>
<dbReference type="SUPFAM" id="SSF52833">
    <property type="entry name" value="Thioredoxin-like"/>
    <property type="match status" value="1"/>
</dbReference>
<reference evidence="3" key="3">
    <citation type="submission" date="2015-06" db="UniProtKB">
        <authorList>
            <consortium name="EnsemblMetazoa"/>
        </authorList>
    </citation>
    <scope>IDENTIFICATION</scope>
</reference>
<dbReference type="FunCoup" id="R7VGZ1">
    <property type="interactions" value="352"/>
</dbReference>
<dbReference type="AlphaFoldDB" id="R7VGZ1"/>
<dbReference type="OrthoDB" id="9932926at2759"/>
<dbReference type="Gene3D" id="3.40.30.10">
    <property type="entry name" value="Glutaredoxin"/>
    <property type="match status" value="1"/>
</dbReference>
<dbReference type="OMA" id="FNNDAYC"/>
<sequence>MVIKVYVSLVSGNVLMKVKQEHIRRILDVKKIPYEEIDLASPMCKEEKKFMQEKLKMAEEDLPALPPQIFKDKEHRGDYDGFFHALEAEELYSYLDIDVPKHEVEYIRKLESHRA</sequence>
<dbReference type="InterPro" id="IPR036249">
    <property type="entry name" value="Thioredoxin-like_sf"/>
</dbReference>
<dbReference type="Pfam" id="PF04908">
    <property type="entry name" value="SH3BGR"/>
    <property type="match status" value="1"/>
</dbReference>
<reference evidence="4" key="1">
    <citation type="submission" date="2012-12" db="EMBL/GenBank/DDBJ databases">
        <authorList>
            <person name="Hellsten U."/>
            <person name="Grimwood J."/>
            <person name="Chapman J.A."/>
            <person name="Shapiro H."/>
            <person name="Aerts A."/>
            <person name="Otillar R.P."/>
            <person name="Terry A.Y."/>
            <person name="Boore J.L."/>
            <person name="Simakov O."/>
            <person name="Marletaz F."/>
            <person name="Cho S.-J."/>
            <person name="Edsinger-Gonzales E."/>
            <person name="Havlak P."/>
            <person name="Kuo D.-H."/>
            <person name="Larsson T."/>
            <person name="Lv J."/>
            <person name="Arendt D."/>
            <person name="Savage R."/>
            <person name="Osoegawa K."/>
            <person name="de Jong P."/>
            <person name="Lindberg D.R."/>
            <person name="Seaver E.C."/>
            <person name="Weisblat D.A."/>
            <person name="Putnam N.H."/>
            <person name="Grigoriev I.V."/>
            <person name="Rokhsar D.S."/>
        </authorList>
    </citation>
    <scope>NUCLEOTIDE SEQUENCE</scope>
    <source>
        <strain evidence="4">I ESC-2004</strain>
    </source>
</reference>